<dbReference type="Gene3D" id="1.10.10.60">
    <property type="entry name" value="Homeodomain-like"/>
    <property type="match status" value="1"/>
</dbReference>
<accession>A0A7I7QI31</accession>
<dbReference type="GO" id="GO:0000976">
    <property type="term" value="F:transcription cis-regulatory region binding"/>
    <property type="evidence" value="ECO:0007669"/>
    <property type="project" value="TreeGrafter"/>
</dbReference>
<dbReference type="KEGG" id="msto:MSTO_59320"/>
<dbReference type="PROSITE" id="PS50977">
    <property type="entry name" value="HTH_TETR_2"/>
    <property type="match status" value="1"/>
</dbReference>
<dbReference type="InterPro" id="IPR050109">
    <property type="entry name" value="HTH-type_TetR-like_transc_reg"/>
</dbReference>
<keyword evidence="1" id="KW-0805">Transcription regulation</keyword>
<dbReference type="PANTHER" id="PTHR30055:SF234">
    <property type="entry name" value="HTH-TYPE TRANSCRIPTIONAL REGULATOR BETI"/>
    <property type="match status" value="1"/>
</dbReference>
<dbReference type="SUPFAM" id="SSF46689">
    <property type="entry name" value="Homeodomain-like"/>
    <property type="match status" value="1"/>
</dbReference>
<keyword evidence="3" id="KW-0804">Transcription</keyword>
<protein>
    <submittedName>
        <fullName evidence="6">TetR family transcriptional regulator</fullName>
    </submittedName>
</protein>
<evidence type="ECO:0000259" key="5">
    <source>
        <dbReference type="PROSITE" id="PS50977"/>
    </source>
</evidence>
<reference evidence="6 7" key="1">
    <citation type="journal article" date="2019" name="Emerg. Microbes Infect.">
        <title>Comprehensive subspecies identification of 175 nontuberculous mycobacteria species based on 7547 genomic profiles.</title>
        <authorList>
            <person name="Matsumoto Y."/>
            <person name="Kinjo T."/>
            <person name="Motooka D."/>
            <person name="Nabeya D."/>
            <person name="Jung N."/>
            <person name="Uechi K."/>
            <person name="Horii T."/>
            <person name="Iida T."/>
            <person name="Fujita J."/>
            <person name="Nakamura S."/>
        </authorList>
    </citation>
    <scope>NUCLEOTIDE SEQUENCE [LARGE SCALE GENOMIC DNA]</scope>
    <source>
        <strain evidence="6 7">JCM 17783</strain>
    </source>
</reference>
<keyword evidence="2 4" id="KW-0238">DNA-binding</keyword>
<dbReference type="Gene3D" id="1.10.357.10">
    <property type="entry name" value="Tetracycline Repressor, domain 2"/>
    <property type="match status" value="1"/>
</dbReference>
<dbReference type="InterPro" id="IPR001647">
    <property type="entry name" value="HTH_TetR"/>
</dbReference>
<gene>
    <name evidence="6" type="ORF">MSTO_59320</name>
</gene>
<evidence type="ECO:0000256" key="1">
    <source>
        <dbReference type="ARBA" id="ARBA00023015"/>
    </source>
</evidence>
<feature type="domain" description="HTH tetR-type" evidence="5">
    <location>
        <begin position="20"/>
        <end position="80"/>
    </location>
</feature>
<evidence type="ECO:0000313" key="7">
    <source>
        <dbReference type="Proteomes" id="UP000467130"/>
    </source>
</evidence>
<sequence length="224" mass="25360">MPKNVNGRTNGRPRGRPRLTIDRDAVADAVAELFHSGGYEAVSIVDTAEKLSVSRATLYRTVPTKQDLLGILFERSTREITERVETAIRDIADPAERLREMVRLQSEAAVQMRSYMPVFFDGGDLPNDVVQRWHKWSRQFEKLWASVVAANMEAGNIEKGDLVVTTRLILGMILWVSRWYRPKDKITADEIAEHAIGLLRLGYVPADDGSRKSAAPRRRRSTSR</sequence>
<dbReference type="InterPro" id="IPR009057">
    <property type="entry name" value="Homeodomain-like_sf"/>
</dbReference>
<name>A0A7I7QI31_9MYCO</name>
<dbReference type="InterPro" id="IPR041490">
    <property type="entry name" value="KstR2_TetR_C"/>
</dbReference>
<dbReference type="EMBL" id="AP022587">
    <property type="protein sequence ID" value="BBY25727.1"/>
    <property type="molecule type" value="Genomic_DNA"/>
</dbReference>
<evidence type="ECO:0000313" key="6">
    <source>
        <dbReference type="EMBL" id="BBY25727.1"/>
    </source>
</evidence>
<proteinExistence type="predicted"/>
<dbReference type="InterPro" id="IPR036271">
    <property type="entry name" value="Tet_transcr_reg_TetR-rel_C_sf"/>
</dbReference>
<keyword evidence="7" id="KW-1185">Reference proteome</keyword>
<dbReference type="PANTHER" id="PTHR30055">
    <property type="entry name" value="HTH-TYPE TRANSCRIPTIONAL REGULATOR RUTR"/>
    <property type="match status" value="1"/>
</dbReference>
<feature type="DNA-binding region" description="H-T-H motif" evidence="4">
    <location>
        <begin position="43"/>
        <end position="62"/>
    </location>
</feature>
<dbReference type="GO" id="GO:0003700">
    <property type="term" value="F:DNA-binding transcription factor activity"/>
    <property type="evidence" value="ECO:0007669"/>
    <property type="project" value="TreeGrafter"/>
</dbReference>
<dbReference type="Pfam" id="PF00440">
    <property type="entry name" value="TetR_N"/>
    <property type="match status" value="1"/>
</dbReference>
<dbReference type="Pfam" id="PF17932">
    <property type="entry name" value="TetR_C_24"/>
    <property type="match status" value="1"/>
</dbReference>
<organism evidence="6 7">
    <name type="scientific">Mycobacterium stomatepiae</name>
    <dbReference type="NCBI Taxonomy" id="470076"/>
    <lineage>
        <taxon>Bacteria</taxon>
        <taxon>Bacillati</taxon>
        <taxon>Actinomycetota</taxon>
        <taxon>Actinomycetes</taxon>
        <taxon>Mycobacteriales</taxon>
        <taxon>Mycobacteriaceae</taxon>
        <taxon>Mycobacterium</taxon>
        <taxon>Mycobacterium simiae complex</taxon>
    </lineage>
</organism>
<dbReference type="Proteomes" id="UP000467130">
    <property type="component" value="Chromosome"/>
</dbReference>
<dbReference type="AlphaFoldDB" id="A0A7I7QI31"/>
<evidence type="ECO:0000256" key="2">
    <source>
        <dbReference type="ARBA" id="ARBA00023125"/>
    </source>
</evidence>
<evidence type="ECO:0000256" key="4">
    <source>
        <dbReference type="PROSITE-ProRule" id="PRU00335"/>
    </source>
</evidence>
<dbReference type="SUPFAM" id="SSF48498">
    <property type="entry name" value="Tetracyclin repressor-like, C-terminal domain"/>
    <property type="match status" value="1"/>
</dbReference>
<evidence type="ECO:0000256" key="3">
    <source>
        <dbReference type="ARBA" id="ARBA00023163"/>
    </source>
</evidence>